<gene>
    <name evidence="1" type="ORF">BN7_5663</name>
</gene>
<name>K0KLD7_WICCF</name>
<reference evidence="1 2" key="1">
    <citation type="journal article" date="2012" name="Eukaryot. Cell">
        <title>Draft genome sequence of Wickerhamomyces ciferrii NRRL Y-1031 F-60-10.</title>
        <authorList>
            <person name="Schneider J."/>
            <person name="Andrea H."/>
            <person name="Blom J."/>
            <person name="Jaenicke S."/>
            <person name="Ruckert C."/>
            <person name="Schorsch C."/>
            <person name="Szczepanowski R."/>
            <person name="Farwick M."/>
            <person name="Goesmann A."/>
            <person name="Puhler A."/>
            <person name="Schaffer S."/>
            <person name="Tauch A."/>
            <person name="Kohler T."/>
            <person name="Brinkrolf K."/>
        </authorList>
    </citation>
    <scope>NUCLEOTIDE SEQUENCE [LARGE SCALE GENOMIC DNA]</scope>
    <source>
        <strain evidence="2">ATCC 14091 / BCRC 22168 / CBS 111 / JCM 3599 / NBRC 0793 / NRRL Y-1031 F-60-10</strain>
    </source>
</reference>
<dbReference type="HOGENOM" id="CLU_960441_0_0_1"/>
<evidence type="ECO:0000313" key="1">
    <source>
        <dbReference type="EMBL" id="CCH46075.1"/>
    </source>
</evidence>
<organism evidence="1 2">
    <name type="scientific">Wickerhamomyces ciferrii (strain ATCC 14091 / BCRC 22168 / CBS 111 / JCM 3599 / NBRC 0793 / NRRL Y-1031 F-60-10)</name>
    <name type="common">Yeast</name>
    <name type="synonym">Pichia ciferrii</name>
    <dbReference type="NCBI Taxonomy" id="1206466"/>
    <lineage>
        <taxon>Eukaryota</taxon>
        <taxon>Fungi</taxon>
        <taxon>Dikarya</taxon>
        <taxon>Ascomycota</taxon>
        <taxon>Saccharomycotina</taxon>
        <taxon>Saccharomycetes</taxon>
        <taxon>Phaffomycetales</taxon>
        <taxon>Wickerhamomycetaceae</taxon>
        <taxon>Wickerhamomyces</taxon>
    </lineage>
</organism>
<dbReference type="AlphaFoldDB" id="K0KLD7"/>
<keyword evidence="2" id="KW-1185">Reference proteome</keyword>
<dbReference type="EMBL" id="CAIF01000224">
    <property type="protein sequence ID" value="CCH46075.1"/>
    <property type="molecule type" value="Genomic_DNA"/>
</dbReference>
<accession>K0KLD7</accession>
<dbReference type="InParanoid" id="K0KLD7"/>
<evidence type="ECO:0000313" key="2">
    <source>
        <dbReference type="Proteomes" id="UP000009328"/>
    </source>
</evidence>
<protein>
    <submittedName>
        <fullName evidence="1">Uncharacterized protein</fullName>
    </submittedName>
</protein>
<dbReference type="Proteomes" id="UP000009328">
    <property type="component" value="Unassembled WGS sequence"/>
</dbReference>
<sequence>MHESIDTSQPIEEQLRQSSELNIKLQRQLNNQIHINYQLFNSITEVLNAFNQNKSYDTIKQMIFESASNNVNNIQDNYEIPINGTNELTNSTTSETSGSTFMIKIIHNRQTFSSTILNGIHNRITSIGNSLDQILEQRHQNRINGNTEIRPSFLMSVLPLIIMLFETTYMKKLDKSIHCMVDPYYVCMGVEIIMHGLLTIGFDYQSSSTIYGFLNNHFKTGVLISLIQSIIKCYIVAQLVQIYGEEDTPGDLVNKILEKVNDLDFFNSFYYFTIKFGPMFMNSFFDRLSN</sequence>
<proteinExistence type="predicted"/>
<comment type="caution">
    <text evidence="1">The sequence shown here is derived from an EMBL/GenBank/DDBJ whole genome shotgun (WGS) entry which is preliminary data.</text>
</comment>